<dbReference type="EMBL" id="BTGU01000004">
    <property type="protein sequence ID" value="GMN34263.1"/>
    <property type="molecule type" value="Genomic_DNA"/>
</dbReference>
<proteinExistence type="predicted"/>
<evidence type="ECO:0000313" key="3">
    <source>
        <dbReference type="Proteomes" id="UP001187192"/>
    </source>
</evidence>
<dbReference type="AlphaFoldDB" id="A0AA87ZDH9"/>
<gene>
    <name evidence="2" type="ORF">TIFTF001_004586</name>
</gene>
<sequence>MEAKSREVTAGVAGKAKSGVCRTNSAVARPVPPGVGRCPFSKCFCFRILDRLADSRFDIIRLRFRSSTTEAGRLGSPAPPEPDFGSARLLLSGSSSGSSEQEPDKMGLGDWAGSPEPDEFEVTSAGLGKGGRAAGKSSWQSQGVNPPSKEGNGFPRIESEEGKMEGKVEIIMSFGFRVFSSKGGRERSWGKGKKCSAGDSYLC</sequence>
<organism evidence="2 3">
    <name type="scientific">Ficus carica</name>
    <name type="common">Common fig</name>
    <dbReference type="NCBI Taxonomy" id="3494"/>
    <lineage>
        <taxon>Eukaryota</taxon>
        <taxon>Viridiplantae</taxon>
        <taxon>Streptophyta</taxon>
        <taxon>Embryophyta</taxon>
        <taxon>Tracheophyta</taxon>
        <taxon>Spermatophyta</taxon>
        <taxon>Magnoliopsida</taxon>
        <taxon>eudicotyledons</taxon>
        <taxon>Gunneridae</taxon>
        <taxon>Pentapetalae</taxon>
        <taxon>rosids</taxon>
        <taxon>fabids</taxon>
        <taxon>Rosales</taxon>
        <taxon>Moraceae</taxon>
        <taxon>Ficeae</taxon>
        <taxon>Ficus</taxon>
    </lineage>
</organism>
<name>A0AA87ZDH9_FICCA</name>
<feature type="region of interest" description="Disordered" evidence="1">
    <location>
        <begin position="182"/>
        <end position="203"/>
    </location>
</feature>
<feature type="region of interest" description="Disordered" evidence="1">
    <location>
        <begin position="70"/>
        <end position="162"/>
    </location>
</feature>
<accession>A0AA87ZDH9</accession>
<dbReference type="Gramene" id="FCD_00006119-RA">
    <property type="protein sequence ID" value="FCD_00006119-RA:cds"/>
    <property type="gene ID" value="FCD_00006119"/>
</dbReference>
<evidence type="ECO:0000256" key="1">
    <source>
        <dbReference type="SAM" id="MobiDB-lite"/>
    </source>
</evidence>
<dbReference type="Proteomes" id="UP001187192">
    <property type="component" value="Unassembled WGS sequence"/>
</dbReference>
<comment type="caution">
    <text evidence="2">The sequence shown here is derived from an EMBL/GenBank/DDBJ whole genome shotgun (WGS) entry which is preliminary data.</text>
</comment>
<reference evidence="2" key="1">
    <citation type="submission" date="2023-07" db="EMBL/GenBank/DDBJ databases">
        <title>draft genome sequence of fig (Ficus carica).</title>
        <authorList>
            <person name="Takahashi T."/>
            <person name="Nishimura K."/>
        </authorList>
    </citation>
    <scope>NUCLEOTIDE SEQUENCE</scope>
</reference>
<feature type="compositionally biased region" description="Low complexity" evidence="1">
    <location>
        <begin position="85"/>
        <end position="99"/>
    </location>
</feature>
<keyword evidence="3" id="KW-1185">Reference proteome</keyword>
<protein>
    <submittedName>
        <fullName evidence="2">Uncharacterized protein</fullName>
    </submittedName>
</protein>
<evidence type="ECO:0000313" key="2">
    <source>
        <dbReference type="EMBL" id="GMN34263.1"/>
    </source>
</evidence>